<evidence type="ECO:0000313" key="2">
    <source>
        <dbReference type="Proteomes" id="UP001139104"/>
    </source>
</evidence>
<dbReference type="InterPro" id="IPR036465">
    <property type="entry name" value="vWFA_dom_sf"/>
</dbReference>
<reference evidence="1" key="1">
    <citation type="journal article" date="2022" name="ISME J.">
        <title>Identification of active gaseous-alkane degraders at natural gas seeps.</title>
        <authorList>
            <person name="Farhan Ul Haque M."/>
            <person name="Hernandez M."/>
            <person name="Crombie A.T."/>
            <person name="Murrell J.C."/>
        </authorList>
    </citation>
    <scope>NUCLEOTIDE SEQUENCE</scope>
    <source>
        <strain evidence="1">PC2</strain>
    </source>
</reference>
<name>A0ABS9Z647_9HYPH</name>
<proteinExistence type="predicted"/>
<gene>
    <name evidence="1" type="ORF">K2U94_10050</name>
</gene>
<sequence length="215" mass="22744">MRQAPAKASAQPASGRGRLVFALDATMSRQPTWDLAQQVQGQMFAVAAACGGLDIQLVYFRGLNECRASGFMRDGAGLGRAMSKISVMSGQTQIGRVLRHIRTERGEAPLGAFVYVGDSMEEKADDLGRIAGELGLLGVKGFFFHEGGDTKAAAVFKDLARLSGGAYAVFDSRAPGRLAALLRAAAAYAAGGYQALRDRANAGEAEARQLLSQMR</sequence>
<accession>A0ABS9Z647</accession>
<evidence type="ECO:0000313" key="1">
    <source>
        <dbReference type="EMBL" id="MCI4683104.1"/>
    </source>
</evidence>
<dbReference type="SUPFAM" id="SSF53300">
    <property type="entry name" value="vWA-like"/>
    <property type="match status" value="1"/>
</dbReference>
<dbReference type="EMBL" id="JAIVFP010000001">
    <property type="protein sequence ID" value="MCI4683104.1"/>
    <property type="molecule type" value="Genomic_DNA"/>
</dbReference>
<keyword evidence="2" id="KW-1185">Reference proteome</keyword>
<protein>
    <submittedName>
        <fullName evidence="1">VWA domain-containing protein</fullName>
    </submittedName>
</protein>
<dbReference type="Proteomes" id="UP001139104">
    <property type="component" value="Unassembled WGS sequence"/>
</dbReference>
<organism evidence="1 2">
    <name type="scientific">Candidatus Rhodoblastus alkanivorans</name>
    <dbReference type="NCBI Taxonomy" id="2954117"/>
    <lineage>
        <taxon>Bacteria</taxon>
        <taxon>Pseudomonadati</taxon>
        <taxon>Pseudomonadota</taxon>
        <taxon>Alphaproteobacteria</taxon>
        <taxon>Hyphomicrobiales</taxon>
        <taxon>Rhodoblastaceae</taxon>
        <taxon>Rhodoblastus</taxon>
    </lineage>
</organism>
<comment type="caution">
    <text evidence="1">The sequence shown here is derived from an EMBL/GenBank/DDBJ whole genome shotgun (WGS) entry which is preliminary data.</text>
</comment>